<evidence type="ECO:0000313" key="2">
    <source>
        <dbReference type="EMBL" id="AGU52879.1"/>
    </source>
</evidence>
<accession>T1XKP1</accession>
<evidence type="ECO:0000313" key="3">
    <source>
        <dbReference type="Proteomes" id="UP000016223"/>
    </source>
</evidence>
<dbReference type="PATRIC" id="fig|1246301.3.peg.5838"/>
<name>T1XKP1_VARPD</name>
<gene>
    <name evidence="2" type="ORF">VAPA_2c03180</name>
</gene>
<dbReference type="KEGG" id="vpd:VAPA_2c03180"/>
<dbReference type="Proteomes" id="UP000016223">
    <property type="component" value="Chromosome 2"/>
</dbReference>
<protein>
    <recommendedName>
        <fullName evidence="1">DUF2169 domain-containing protein</fullName>
    </recommendedName>
</protein>
<dbReference type="HOGENOM" id="CLU_045796_1_0_4"/>
<dbReference type="Pfam" id="PF09937">
    <property type="entry name" value="DUF2169"/>
    <property type="match status" value="2"/>
</dbReference>
<sequence length="446" mass="49516">MEFRNLTPFDAMCFRAIDPSDREYRVVAMKVGYRLVHGAGGYWQALVNDGDPVPLAMGDEYWGEVGASGPREESDLAPYKPRCDVIVNAIAHAPRGVPAPEWAVRVKVTAGRQWLHPPKSPRPLHPGARLTSRQQEEWDSQIRRVEALAASHAVLDKRLCVSGPAILYRRGRRNWDRTASEPIASLPMRWEYALGGRSLLRRAGAPEDEPPLLDEVCFSNPLGRGWIEQRELEQARSAGQPEVERMAAPQIEAAGTRMQEPVIARHESVDQDARTMAETARGYGGTPAGLGVVGRAWAPRLALAGTYDDAWLEQRHPWLPRDFDFGYWNAAPVDQQIPYLSPDARIELWNLSDPALTPDGHLSVTLPGHRALVLARLDNGALLPLPMVTDTLLLDAQAMTLSLVHRMWIPSDAPVRVVEARFETDPQAPLVRPARDVKSGAMEPSR</sequence>
<dbReference type="RefSeq" id="WP_021003709.1">
    <property type="nucleotide sequence ID" value="NC_022234.1"/>
</dbReference>
<feature type="domain" description="DUF2169" evidence="1">
    <location>
        <begin position="22"/>
        <end position="110"/>
    </location>
</feature>
<dbReference type="AlphaFoldDB" id="T1XKP1"/>
<dbReference type="EMBL" id="CP003912">
    <property type="protein sequence ID" value="AGU52879.1"/>
    <property type="molecule type" value="Genomic_DNA"/>
</dbReference>
<feature type="domain" description="DUF2169" evidence="1">
    <location>
        <begin position="143"/>
        <end position="406"/>
    </location>
</feature>
<dbReference type="InterPro" id="IPR018683">
    <property type="entry name" value="DUF2169"/>
</dbReference>
<evidence type="ECO:0000259" key="1">
    <source>
        <dbReference type="Pfam" id="PF09937"/>
    </source>
</evidence>
<organism evidence="2 3">
    <name type="scientific">Variovorax paradoxus B4</name>
    <dbReference type="NCBI Taxonomy" id="1246301"/>
    <lineage>
        <taxon>Bacteria</taxon>
        <taxon>Pseudomonadati</taxon>
        <taxon>Pseudomonadota</taxon>
        <taxon>Betaproteobacteria</taxon>
        <taxon>Burkholderiales</taxon>
        <taxon>Comamonadaceae</taxon>
        <taxon>Variovorax</taxon>
    </lineage>
</organism>
<proteinExistence type="predicted"/>
<reference evidence="2 3" key="1">
    <citation type="submission" date="2012-10" db="EMBL/GenBank/DDBJ databases">
        <title>Genome sequence of Variovorax paradoxus B4.</title>
        <authorList>
            <person name="Schuldes J."/>
            <person name="Brandt U."/>
            <person name="Hiessl S."/>
            <person name="Wuebbeler J.H."/>
            <person name="Thuermer A."/>
            <person name="Steinbuechel A."/>
            <person name="Daniel R."/>
        </authorList>
    </citation>
    <scope>NUCLEOTIDE SEQUENCE [LARGE SCALE GENOMIC DNA]</scope>
    <source>
        <strain evidence="2 3">B4</strain>
    </source>
</reference>